<dbReference type="EMBL" id="CM044706">
    <property type="protein sequence ID" value="KAI5659437.1"/>
    <property type="molecule type" value="Genomic_DNA"/>
</dbReference>
<accession>A0ACC0AG63</accession>
<evidence type="ECO:0000313" key="2">
    <source>
        <dbReference type="Proteomes" id="UP001060085"/>
    </source>
</evidence>
<sequence length="154" mass="17697">MKSMVQAIPIYVMSCFLLPANIIHSLNSMPKVIFVRPKIMGRIIKYPLSLMATCLQEKYYATRSFLSSSLGRRNLLSLGLRHRINNGLLTNISSDKWIPTLRKLSPSSFYLSRGSEIRVSELIDYNQCCWREDSIRTLFLHHKAEAILNIPLNP</sequence>
<keyword evidence="2" id="KW-1185">Reference proteome</keyword>
<evidence type="ECO:0000313" key="1">
    <source>
        <dbReference type="EMBL" id="KAI5659437.1"/>
    </source>
</evidence>
<name>A0ACC0AG63_CATRO</name>
<reference evidence="2" key="1">
    <citation type="journal article" date="2023" name="Nat. Plants">
        <title>Single-cell RNA sequencing provides a high-resolution roadmap for understanding the multicellular compartmentation of specialized metabolism.</title>
        <authorList>
            <person name="Sun S."/>
            <person name="Shen X."/>
            <person name="Li Y."/>
            <person name="Li Y."/>
            <person name="Wang S."/>
            <person name="Li R."/>
            <person name="Zhang H."/>
            <person name="Shen G."/>
            <person name="Guo B."/>
            <person name="Wei J."/>
            <person name="Xu J."/>
            <person name="St-Pierre B."/>
            <person name="Chen S."/>
            <person name="Sun C."/>
        </authorList>
    </citation>
    <scope>NUCLEOTIDE SEQUENCE [LARGE SCALE GENOMIC DNA]</scope>
</reference>
<organism evidence="1 2">
    <name type="scientific">Catharanthus roseus</name>
    <name type="common">Madagascar periwinkle</name>
    <name type="synonym">Vinca rosea</name>
    <dbReference type="NCBI Taxonomy" id="4058"/>
    <lineage>
        <taxon>Eukaryota</taxon>
        <taxon>Viridiplantae</taxon>
        <taxon>Streptophyta</taxon>
        <taxon>Embryophyta</taxon>
        <taxon>Tracheophyta</taxon>
        <taxon>Spermatophyta</taxon>
        <taxon>Magnoliopsida</taxon>
        <taxon>eudicotyledons</taxon>
        <taxon>Gunneridae</taxon>
        <taxon>Pentapetalae</taxon>
        <taxon>asterids</taxon>
        <taxon>lamiids</taxon>
        <taxon>Gentianales</taxon>
        <taxon>Apocynaceae</taxon>
        <taxon>Rauvolfioideae</taxon>
        <taxon>Vinceae</taxon>
        <taxon>Catharanthinae</taxon>
        <taxon>Catharanthus</taxon>
    </lineage>
</organism>
<protein>
    <submittedName>
        <fullName evidence="1">Uncharacterized protein</fullName>
    </submittedName>
</protein>
<gene>
    <name evidence="1" type="ORF">M9H77_28230</name>
</gene>
<proteinExistence type="predicted"/>
<comment type="caution">
    <text evidence="1">The sequence shown here is derived from an EMBL/GenBank/DDBJ whole genome shotgun (WGS) entry which is preliminary data.</text>
</comment>
<dbReference type="Proteomes" id="UP001060085">
    <property type="component" value="Linkage Group LG06"/>
</dbReference>